<feature type="compositionally biased region" description="Polar residues" evidence="1">
    <location>
        <begin position="142"/>
        <end position="154"/>
    </location>
</feature>
<reference evidence="2 3" key="1">
    <citation type="submission" date="2019-02" db="EMBL/GenBank/DDBJ databases">
        <title>Genome sequencing of the rare red list fungi Phellinidium pouzarii.</title>
        <authorList>
            <person name="Buettner E."/>
            <person name="Kellner H."/>
        </authorList>
    </citation>
    <scope>NUCLEOTIDE SEQUENCE [LARGE SCALE GENOMIC DNA]</scope>
    <source>
        <strain evidence="2 3">DSM 108285</strain>
    </source>
</reference>
<feature type="region of interest" description="Disordered" evidence="1">
    <location>
        <begin position="51"/>
        <end position="185"/>
    </location>
</feature>
<feature type="compositionally biased region" description="Basic and acidic residues" evidence="1">
    <location>
        <begin position="569"/>
        <end position="600"/>
    </location>
</feature>
<dbReference type="OrthoDB" id="3260940at2759"/>
<feature type="region of interest" description="Disordered" evidence="1">
    <location>
        <begin position="222"/>
        <end position="270"/>
    </location>
</feature>
<evidence type="ECO:0000313" key="2">
    <source>
        <dbReference type="EMBL" id="THH12242.1"/>
    </source>
</evidence>
<protein>
    <submittedName>
        <fullName evidence="2">Uncharacterized protein</fullName>
    </submittedName>
</protein>
<name>A0A4S4LJK8_9AGAM</name>
<feature type="region of interest" description="Disordered" evidence="1">
    <location>
        <begin position="423"/>
        <end position="653"/>
    </location>
</feature>
<dbReference type="AlphaFoldDB" id="A0A4S4LJK8"/>
<proteinExistence type="predicted"/>
<feature type="compositionally biased region" description="Basic and acidic residues" evidence="1">
    <location>
        <begin position="70"/>
        <end position="80"/>
    </location>
</feature>
<feature type="compositionally biased region" description="Polar residues" evidence="1">
    <location>
        <begin position="632"/>
        <end position="648"/>
    </location>
</feature>
<feature type="compositionally biased region" description="Polar residues" evidence="1">
    <location>
        <begin position="235"/>
        <end position="256"/>
    </location>
</feature>
<keyword evidence="3" id="KW-1185">Reference proteome</keyword>
<evidence type="ECO:0000313" key="3">
    <source>
        <dbReference type="Proteomes" id="UP000308199"/>
    </source>
</evidence>
<feature type="compositionally biased region" description="Low complexity" evidence="1">
    <location>
        <begin position="690"/>
        <end position="701"/>
    </location>
</feature>
<accession>A0A4S4LJK8</accession>
<feature type="compositionally biased region" description="Basic and acidic residues" evidence="1">
    <location>
        <begin position="485"/>
        <end position="509"/>
    </location>
</feature>
<sequence length="850" mass="93140">MDEWRESDRARRRKSDVQEKVCYPASRLDASFPDPACPPVFQFYNFLNRSAQSLSRSNSQTRTRRTRHKDTKDSDRDGPRAPHAATSRLPDLPGSPEKIYTSVPPTYTHRTTGSLAIPTVPYKSSSPPLSPRSQHRHHAVPNPSQAKTNIANTYSTPPQTPSRSNSRNPSSPSSPSTPTAGRGASSADLLLNRPIARPITPSNSSPGRKVLGIRLPSPKFRKASLVDDEHRNHSTHLPRSGSGSSSEPLLQTQSRTSEQERVAPRQRTSTTHALATQLAQVKVSSYSQQTVLPTPATSNQSHRIVVYRDETPVASVTPSRKSTPKFDFWRSVAPRPPSAQGETNKGKQRGLSPDTEAAELHKPQPRAPVAFLPEVPRLHRTPPTPRKGELRESGASPRVDSFMSDSIPIPQVQLAQVVQPTPHLAGAPHTRRPAFVQGPKHVQTPAPCPTEKPAPVISIQRSRSAPGSTRGRISPCLRIPSPKFLNRDRDKSKEREREKDTQREKRRVTPESVGSPILRDQRAHVPLGEKNALGLKATLVKPPTTFIRRAAHGSFDFERPGSRGSSKSGHSESENEGRKGEKVQGGKKEVALSLRADELAMVKQKASSPVPPLPIPHLKPHSPPPHRTRSPLATSPARTEQSRSTATATHVDVDIDDSALPRLSSSLGRRNTSISNHRAHRTQASLPAFSFEPAAPSPSSSKLMRDPSVRSGMFVDPHTGLMWAPTRLKDNAIQEDGTHVHFSGIRRARSPVVGGGKKINSEVEAGAIPPRELEAATAVIVQFKSVLDDAGFATLQKYVRRYDAQIIPLEGAAGLLVRVQRLLETSAPRVDERRKRQLLDSFIQIVSQVS</sequence>
<feature type="region of interest" description="Disordered" evidence="1">
    <location>
        <begin position="690"/>
        <end position="709"/>
    </location>
</feature>
<gene>
    <name evidence="2" type="ORF">EW145_g125</name>
</gene>
<feature type="compositionally biased region" description="Polar residues" evidence="1">
    <location>
        <begin position="103"/>
        <end position="114"/>
    </location>
</feature>
<dbReference type="Proteomes" id="UP000308199">
    <property type="component" value="Unassembled WGS sequence"/>
</dbReference>
<dbReference type="EMBL" id="SGPK01000002">
    <property type="protein sequence ID" value="THH12242.1"/>
    <property type="molecule type" value="Genomic_DNA"/>
</dbReference>
<feature type="compositionally biased region" description="Low complexity" evidence="1">
    <location>
        <begin position="155"/>
        <end position="179"/>
    </location>
</feature>
<feature type="compositionally biased region" description="Basic residues" evidence="1">
    <location>
        <begin position="618"/>
        <end position="629"/>
    </location>
</feature>
<evidence type="ECO:0000256" key="1">
    <source>
        <dbReference type="SAM" id="MobiDB-lite"/>
    </source>
</evidence>
<feature type="region of interest" description="Disordered" evidence="1">
    <location>
        <begin position="315"/>
        <end position="403"/>
    </location>
</feature>
<organism evidence="2 3">
    <name type="scientific">Phellinidium pouzarii</name>
    <dbReference type="NCBI Taxonomy" id="167371"/>
    <lineage>
        <taxon>Eukaryota</taxon>
        <taxon>Fungi</taxon>
        <taxon>Dikarya</taxon>
        <taxon>Basidiomycota</taxon>
        <taxon>Agaricomycotina</taxon>
        <taxon>Agaricomycetes</taxon>
        <taxon>Hymenochaetales</taxon>
        <taxon>Hymenochaetaceae</taxon>
        <taxon>Phellinidium</taxon>
    </lineage>
</organism>
<comment type="caution">
    <text evidence="2">The sequence shown here is derived from an EMBL/GenBank/DDBJ whole genome shotgun (WGS) entry which is preliminary data.</text>
</comment>